<dbReference type="GO" id="GO:0020037">
    <property type="term" value="F:heme binding"/>
    <property type="evidence" value="ECO:0007669"/>
    <property type="project" value="InterPro"/>
</dbReference>
<dbReference type="EMBL" id="MPDP01000001">
    <property type="protein sequence ID" value="KAK1499279.1"/>
    <property type="molecule type" value="Genomic_DNA"/>
</dbReference>
<keyword evidence="2" id="KW-1185">Reference proteome</keyword>
<dbReference type="InterPro" id="IPR036396">
    <property type="entry name" value="Cyt_P450_sf"/>
</dbReference>
<sequence length="78" mass="9177">MNWTKPEEFAPERWIGEDVRFENNKRDTNLVYVEIKIIISRLLLTSLYNFVPQNALSISIEDLRGTLGFHIDNISRPK</sequence>
<organism evidence="1 2">
    <name type="scientific">Colletotrichum cuscutae</name>
    <dbReference type="NCBI Taxonomy" id="1209917"/>
    <lineage>
        <taxon>Eukaryota</taxon>
        <taxon>Fungi</taxon>
        <taxon>Dikarya</taxon>
        <taxon>Ascomycota</taxon>
        <taxon>Pezizomycotina</taxon>
        <taxon>Sordariomycetes</taxon>
        <taxon>Hypocreomycetidae</taxon>
        <taxon>Glomerellales</taxon>
        <taxon>Glomerellaceae</taxon>
        <taxon>Colletotrichum</taxon>
        <taxon>Colletotrichum acutatum species complex</taxon>
    </lineage>
</organism>
<dbReference type="AlphaFoldDB" id="A0AAI9YDR9"/>
<dbReference type="GO" id="GO:0016705">
    <property type="term" value="F:oxidoreductase activity, acting on paired donors, with incorporation or reduction of molecular oxygen"/>
    <property type="evidence" value="ECO:0007669"/>
    <property type="project" value="InterPro"/>
</dbReference>
<protein>
    <submittedName>
        <fullName evidence="1">Cytochrome P450</fullName>
    </submittedName>
</protein>
<comment type="caution">
    <text evidence="1">The sequence shown here is derived from an EMBL/GenBank/DDBJ whole genome shotgun (WGS) entry which is preliminary data.</text>
</comment>
<dbReference type="GO" id="GO:0005506">
    <property type="term" value="F:iron ion binding"/>
    <property type="evidence" value="ECO:0007669"/>
    <property type="project" value="InterPro"/>
</dbReference>
<accession>A0AAI9YDR9</accession>
<dbReference type="SUPFAM" id="SSF48264">
    <property type="entry name" value="Cytochrome P450"/>
    <property type="match status" value="1"/>
</dbReference>
<proteinExistence type="predicted"/>
<dbReference type="Proteomes" id="UP001239213">
    <property type="component" value="Unassembled WGS sequence"/>
</dbReference>
<dbReference type="GO" id="GO:0004497">
    <property type="term" value="F:monooxygenase activity"/>
    <property type="evidence" value="ECO:0007669"/>
    <property type="project" value="InterPro"/>
</dbReference>
<evidence type="ECO:0000313" key="1">
    <source>
        <dbReference type="EMBL" id="KAK1499279.1"/>
    </source>
</evidence>
<name>A0AAI9YDR9_9PEZI</name>
<gene>
    <name evidence="1" type="ORF">CCUS01_00001</name>
</gene>
<evidence type="ECO:0000313" key="2">
    <source>
        <dbReference type="Proteomes" id="UP001239213"/>
    </source>
</evidence>
<reference evidence="1" key="1">
    <citation type="submission" date="2016-11" db="EMBL/GenBank/DDBJ databases">
        <title>The genome sequence of Colletotrichum cuscutae.</title>
        <authorList>
            <person name="Baroncelli R."/>
        </authorList>
    </citation>
    <scope>NUCLEOTIDE SEQUENCE</scope>
    <source>
        <strain evidence="1">IMI 304802</strain>
    </source>
</reference>